<dbReference type="GO" id="GO:0071949">
    <property type="term" value="F:FAD binding"/>
    <property type="evidence" value="ECO:0007669"/>
    <property type="project" value="TreeGrafter"/>
</dbReference>
<organism evidence="7 8">
    <name type="scientific">Wickerhamomyces mucosus</name>
    <dbReference type="NCBI Taxonomy" id="1378264"/>
    <lineage>
        <taxon>Eukaryota</taxon>
        <taxon>Fungi</taxon>
        <taxon>Dikarya</taxon>
        <taxon>Ascomycota</taxon>
        <taxon>Saccharomycotina</taxon>
        <taxon>Saccharomycetes</taxon>
        <taxon>Phaffomycetales</taxon>
        <taxon>Wickerhamomycetaceae</taxon>
        <taxon>Wickerhamomyces</taxon>
    </lineage>
</organism>
<comment type="cofactor">
    <cofactor evidence="5">
        <name>FAD</name>
        <dbReference type="ChEBI" id="CHEBI:57692"/>
    </cofactor>
</comment>
<name>A0A9P8PX40_9ASCO</name>
<dbReference type="Pfam" id="PF01619">
    <property type="entry name" value="Pro_dh"/>
    <property type="match status" value="1"/>
</dbReference>
<feature type="domain" description="Proline dehydrogenase" evidence="6">
    <location>
        <begin position="103"/>
        <end position="423"/>
    </location>
</feature>
<dbReference type="InterPro" id="IPR015659">
    <property type="entry name" value="Proline_oxidase"/>
</dbReference>
<evidence type="ECO:0000256" key="2">
    <source>
        <dbReference type="ARBA" id="ARBA00012695"/>
    </source>
</evidence>
<dbReference type="GO" id="GO:0010133">
    <property type="term" value="P:L-proline catabolic process to L-glutamate"/>
    <property type="evidence" value="ECO:0007669"/>
    <property type="project" value="TreeGrafter"/>
</dbReference>
<proteinExistence type="inferred from homology"/>
<dbReference type="AlphaFoldDB" id="A0A9P8PX40"/>
<comment type="caution">
    <text evidence="7">The sequence shown here is derived from an EMBL/GenBank/DDBJ whole genome shotgun (WGS) entry which is preliminary data.</text>
</comment>
<dbReference type="SUPFAM" id="SSF51730">
    <property type="entry name" value="FAD-linked oxidoreductase"/>
    <property type="match status" value="1"/>
</dbReference>
<dbReference type="EC" id="1.5.5.2" evidence="2 5"/>
<keyword evidence="5" id="KW-0285">Flavoprotein</keyword>
<dbReference type="PANTHER" id="PTHR13914:SF0">
    <property type="entry name" value="PROLINE DEHYDROGENASE 1, MITOCHONDRIAL"/>
    <property type="match status" value="1"/>
</dbReference>
<comment type="similarity">
    <text evidence="1 5">Belongs to the proline oxidase family.</text>
</comment>
<evidence type="ECO:0000256" key="3">
    <source>
        <dbReference type="ARBA" id="ARBA00023002"/>
    </source>
</evidence>
<accession>A0A9P8PX40</accession>
<dbReference type="PANTHER" id="PTHR13914">
    <property type="entry name" value="PROLINE OXIDASE"/>
    <property type="match status" value="1"/>
</dbReference>
<evidence type="ECO:0000313" key="8">
    <source>
        <dbReference type="Proteomes" id="UP000769528"/>
    </source>
</evidence>
<dbReference type="InterPro" id="IPR029041">
    <property type="entry name" value="FAD-linked_oxidoreductase-like"/>
</dbReference>
<comment type="function">
    <text evidence="5">Converts proline to delta-1-pyrroline-5-carboxylate.</text>
</comment>
<reference evidence="7" key="1">
    <citation type="journal article" date="2021" name="Open Biol.">
        <title>Shared evolutionary footprints suggest mitochondrial oxidative damage underlies multiple complex I losses in fungi.</title>
        <authorList>
            <person name="Schikora-Tamarit M.A."/>
            <person name="Marcet-Houben M."/>
            <person name="Nosek J."/>
            <person name="Gabaldon T."/>
        </authorList>
    </citation>
    <scope>NUCLEOTIDE SEQUENCE</scope>
    <source>
        <strain evidence="7">CBS6341</strain>
    </source>
</reference>
<keyword evidence="8" id="KW-1185">Reference proteome</keyword>
<keyword evidence="3 5" id="KW-0560">Oxidoreductase</keyword>
<dbReference type="InterPro" id="IPR002872">
    <property type="entry name" value="Proline_DH_dom"/>
</dbReference>
<reference evidence="7" key="2">
    <citation type="submission" date="2021-01" db="EMBL/GenBank/DDBJ databases">
        <authorList>
            <person name="Schikora-Tamarit M.A."/>
        </authorList>
    </citation>
    <scope>NUCLEOTIDE SEQUENCE</scope>
    <source>
        <strain evidence="7">CBS6341</strain>
    </source>
</reference>
<dbReference type="Gene3D" id="3.20.20.220">
    <property type="match status" value="1"/>
</dbReference>
<evidence type="ECO:0000256" key="1">
    <source>
        <dbReference type="ARBA" id="ARBA00005869"/>
    </source>
</evidence>
<dbReference type="EMBL" id="JAEUBF010000397">
    <property type="protein sequence ID" value="KAH3678954.1"/>
    <property type="molecule type" value="Genomic_DNA"/>
</dbReference>
<evidence type="ECO:0000256" key="5">
    <source>
        <dbReference type="RuleBase" id="RU364054"/>
    </source>
</evidence>
<evidence type="ECO:0000256" key="4">
    <source>
        <dbReference type="ARBA" id="ARBA00023062"/>
    </source>
</evidence>
<dbReference type="GO" id="GO:0004657">
    <property type="term" value="F:proline dehydrogenase activity"/>
    <property type="evidence" value="ECO:0007669"/>
    <property type="project" value="UniProtKB-EC"/>
</dbReference>
<dbReference type="GO" id="GO:0005739">
    <property type="term" value="C:mitochondrion"/>
    <property type="evidence" value="ECO:0007669"/>
    <property type="project" value="TreeGrafter"/>
</dbReference>
<comment type="catalytic activity">
    <reaction evidence="5">
        <text>L-proline + a quinone = (S)-1-pyrroline-5-carboxylate + a quinol + H(+)</text>
        <dbReference type="Rhea" id="RHEA:23784"/>
        <dbReference type="ChEBI" id="CHEBI:15378"/>
        <dbReference type="ChEBI" id="CHEBI:17388"/>
        <dbReference type="ChEBI" id="CHEBI:24646"/>
        <dbReference type="ChEBI" id="CHEBI:60039"/>
        <dbReference type="ChEBI" id="CHEBI:132124"/>
        <dbReference type="EC" id="1.5.5.2"/>
    </reaction>
</comment>
<evidence type="ECO:0000313" key="7">
    <source>
        <dbReference type="EMBL" id="KAH3678954.1"/>
    </source>
</evidence>
<dbReference type="Proteomes" id="UP000769528">
    <property type="component" value="Unassembled WGS sequence"/>
</dbReference>
<protein>
    <recommendedName>
        <fullName evidence="2 5">Proline dehydrogenase</fullName>
        <ecNumber evidence="2 5">1.5.5.2</ecNumber>
    </recommendedName>
</protein>
<evidence type="ECO:0000259" key="6">
    <source>
        <dbReference type="Pfam" id="PF01619"/>
    </source>
</evidence>
<keyword evidence="4 5" id="KW-0642">Proline metabolism</keyword>
<gene>
    <name evidence="7" type="ORF">WICMUC_001322</name>
</gene>
<sequence length="446" mass="50801">MSSRTAAAKRLAHTANHITKPLITPVNKQQLYNHYQRPIPNELKYLNSLPAKTLFSYFAIGCCTINKPVLNTVIKLFPYIPFSILNFFIGDIYIGGSTPDQVIKKTEQLNNRGINNVLLSLTIENSEGSNQNIDINYIVDETVQSLHSILKPQILTKLQNAQDVNEIAPSYIVLKPSALVDSPVSVLSYPDAKENKSNWEFLVNNCNKVTEHVERLNKEFKELFPERKASFFITCVDAENFAMQQGVYKLQRELFQKFNKINKPVQVVGTVQMYLRSSIPQIELEDKIAKQQGYKVGLKLVRGAYIHSEPDRDVIFATKEETDANYDTGVNQIVSQLDTKQTNIDHLVIATHNKKSSLSLLNQITPQNESKLIVGQLLGMADELSYELINDLKFKKLIKYVPWGPPLETKDYLLRRLQENGDAVRNDNGWKLIFNIFRVLKLKVFG</sequence>
<keyword evidence="5" id="KW-0274">FAD</keyword>
<dbReference type="OrthoDB" id="5464at2759"/>